<organism evidence="3 4">
    <name type="scientific">Edaphochlamys debaryana</name>
    <dbReference type="NCBI Taxonomy" id="47281"/>
    <lineage>
        <taxon>Eukaryota</taxon>
        <taxon>Viridiplantae</taxon>
        <taxon>Chlorophyta</taxon>
        <taxon>core chlorophytes</taxon>
        <taxon>Chlorophyceae</taxon>
        <taxon>CS clade</taxon>
        <taxon>Chlamydomonadales</taxon>
        <taxon>Chlamydomonadales incertae sedis</taxon>
        <taxon>Edaphochlamys</taxon>
    </lineage>
</organism>
<dbReference type="EMBL" id="JAEHOE010000044">
    <property type="protein sequence ID" value="KAG2492544.1"/>
    <property type="molecule type" value="Genomic_DNA"/>
</dbReference>
<accession>A0A835Y7R1</accession>
<feature type="compositionally biased region" description="Low complexity" evidence="1">
    <location>
        <begin position="255"/>
        <end position="318"/>
    </location>
</feature>
<feature type="compositionally biased region" description="Low complexity" evidence="1">
    <location>
        <begin position="417"/>
        <end position="439"/>
    </location>
</feature>
<reference evidence="3" key="1">
    <citation type="journal article" date="2020" name="bioRxiv">
        <title>Comparative genomics of Chlamydomonas.</title>
        <authorList>
            <person name="Craig R.J."/>
            <person name="Hasan A.R."/>
            <person name="Ness R.W."/>
            <person name="Keightley P.D."/>
        </authorList>
    </citation>
    <scope>NUCLEOTIDE SEQUENCE</scope>
    <source>
        <strain evidence="3">CCAP 11/70</strain>
    </source>
</reference>
<sequence>MSLTFDFPSWKVQVESHGEDGGRVGGGGATRAGADHGKDWAADLDDLESEDGGEDGAGPGTAQATGEEGHGASGGPGPAHPVPEPLSQPSGLRGEPGGGPSTSAGALPPAACVGAAAGTRGPRPAPAAAISGDAIPSEVLLLVLSQLRDVGDCVRAALVCRHWLGVVALSNELWFELASLHSPNGTWHCPPHAGRPLLRPPPGCDHPRSRMLSYKTTCALTSVAVRFMALRKGFEYVVEAAASLWLAVEQAAAAQGQPGPQGQGQAPGPQGQQGQAAAEQAQEQGQDQASAADGTASAMAALGSPGGTAPAADAGSAPPAAPPPSRPRRISHVDQLWEGGRSRTALQVDERFNAVRVQAMVGKLCSAGAGAGQWLQLYEGVAGLMASRADEIRDRLASAAAAQEAAALKAALAAACPPSPSGASGPAPTGDPDPDTSGAAVSSSVLAPWCLAPTTAVAPTPSSSAAAYPGPSSRAGAPGAGAGASAAQAAGSSPAAATAGGGASHVPVLRGEVVYGGGGYAATFAELLRRGDTRGALALAEARPGQRGGGGGGGAGEGAGRAAAELGRTEVEEGGGGGGGGVGGGGWWLEEEEMREVVELAEEGAGDADAEVRRAVGGGGGGGGSTGVATATARPPAAVELGLELWRQLLRWWGLYRRWLEVWVVWCAPLAARVEAERQLAGAAARPGEAPLAAPHLTNKGLQLFRSQVVLAYPLRRPLQAAALWLSARAAAVAAADAEPGAFLLGGGGGGGLAGGGGGAGGGGMGSGGGGGGGAPLAPLSEEHWGLLRSIRKALTELAVPDDATQPPAAATRAKLQRCFGRLLLRPQPGGTRALAAAQRAAALGGGGLGGGSGRGGFCR</sequence>
<name>A0A835Y7R1_9CHLO</name>
<evidence type="ECO:0000259" key="2">
    <source>
        <dbReference type="Pfam" id="PF12937"/>
    </source>
</evidence>
<evidence type="ECO:0000313" key="4">
    <source>
        <dbReference type="Proteomes" id="UP000612055"/>
    </source>
</evidence>
<comment type="caution">
    <text evidence="3">The sequence shown here is derived from an EMBL/GenBank/DDBJ whole genome shotgun (WGS) entry which is preliminary data.</text>
</comment>
<feature type="region of interest" description="Disordered" evidence="1">
    <location>
        <begin position="542"/>
        <end position="562"/>
    </location>
</feature>
<feature type="region of interest" description="Disordered" evidence="1">
    <location>
        <begin position="417"/>
        <end position="440"/>
    </location>
</feature>
<dbReference type="AlphaFoldDB" id="A0A835Y7R1"/>
<feature type="region of interest" description="Disordered" evidence="1">
    <location>
        <begin position="458"/>
        <end position="486"/>
    </location>
</feature>
<dbReference type="Pfam" id="PF12937">
    <property type="entry name" value="F-box-like"/>
    <property type="match status" value="1"/>
</dbReference>
<feature type="region of interest" description="Disordered" evidence="1">
    <location>
        <begin position="1"/>
        <end position="107"/>
    </location>
</feature>
<feature type="domain" description="F-box" evidence="2">
    <location>
        <begin position="134"/>
        <end position="177"/>
    </location>
</feature>
<gene>
    <name evidence="3" type="ORF">HYH03_009209</name>
</gene>
<keyword evidence="4" id="KW-1185">Reference proteome</keyword>
<proteinExistence type="predicted"/>
<dbReference type="OrthoDB" id="549923at2759"/>
<feature type="compositionally biased region" description="Acidic residues" evidence="1">
    <location>
        <begin position="42"/>
        <end position="54"/>
    </location>
</feature>
<dbReference type="CDD" id="cd09917">
    <property type="entry name" value="F-box_SF"/>
    <property type="match status" value="1"/>
</dbReference>
<evidence type="ECO:0000313" key="3">
    <source>
        <dbReference type="EMBL" id="KAG2492544.1"/>
    </source>
</evidence>
<dbReference type="InterPro" id="IPR001810">
    <property type="entry name" value="F-box_dom"/>
</dbReference>
<feature type="region of interest" description="Disordered" evidence="1">
    <location>
        <begin position="255"/>
        <end position="330"/>
    </location>
</feature>
<dbReference type="Gene3D" id="1.20.1280.50">
    <property type="match status" value="1"/>
</dbReference>
<evidence type="ECO:0000256" key="1">
    <source>
        <dbReference type="SAM" id="MobiDB-lite"/>
    </source>
</evidence>
<protein>
    <recommendedName>
        <fullName evidence="2">F-box domain-containing protein</fullName>
    </recommendedName>
</protein>
<dbReference type="SUPFAM" id="SSF81383">
    <property type="entry name" value="F-box domain"/>
    <property type="match status" value="1"/>
</dbReference>
<dbReference type="InterPro" id="IPR036047">
    <property type="entry name" value="F-box-like_dom_sf"/>
</dbReference>
<dbReference type="Proteomes" id="UP000612055">
    <property type="component" value="Unassembled WGS sequence"/>
</dbReference>
<feature type="compositionally biased region" description="Gly residues" evidence="1">
    <location>
        <begin position="546"/>
        <end position="559"/>
    </location>
</feature>